<dbReference type="AlphaFoldDB" id="A0A8S1K6Y9"/>
<protein>
    <submittedName>
        <fullName evidence="1">Uncharacterized protein</fullName>
    </submittedName>
</protein>
<sequence length="146" mass="17588">MNQSEVLDIIKQIEDDCKFIQDITEISLTSKVVEYQMMPNQKQILTEQMNTRSMRQIPLMIQPKDPPDSPKEIKYFKSEFYIRNNNNQMDSRRKQLFQPRCGISYRYQSEVQKRSNLKSALKNKRNHSLFKSQKSVRFRIDYPLQF</sequence>
<evidence type="ECO:0000313" key="1">
    <source>
        <dbReference type="EMBL" id="CAD8050577.1"/>
    </source>
</evidence>
<dbReference type="OMA" id="VEYQMMP"/>
<proteinExistence type="predicted"/>
<keyword evidence="2" id="KW-1185">Reference proteome</keyword>
<accession>A0A8S1K6Y9</accession>
<evidence type="ECO:0000313" key="2">
    <source>
        <dbReference type="Proteomes" id="UP000688137"/>
    </source>
</evidence>
<name>A0A8S1K6Y9_PARPR</name>
<reference evidence="1" key="1">
    <citation type="submission" date="2021-01" db="EMBL/GenBank/DDBJ databases">
        <authorList>
            <consortium name="Genoscope - CEA"/>
            <person name="William W."/>
        </authorList>
    </citation>
    <scope>NUCLEOTIDE SEQUENCE</scope>
</reference>
<dbReference type="EMBL" id="CAJJDM010000012">
    <property type="protein sequence ID" value="CAD8050577.1"/>
    <property type="molecule type" value="Genomic_DNA"/>
</dbReference>
<dbReference type="Proteomes" id="UP000688137">
    <property type="component" value="Unassembled WGS sequence"/>
</dbReference>
<gene>
    <name evidence="1" type="ORF">PPRIM_AZ9-3.1.T0170127</name>
</gene>
<organism evidence="1 2">
    <name type="scientific">Paramecium primaurelia</name>
    <dbReference type="NCBI Taxonomy" id="5886"/>
    <lineage>
        <taxon>Eukaryota</taxon>
        <taxon>Sar</taxon>
        <taxon>Alveolata</taxon>
        <taxon>Ciliophora</taxon>
        <taxon>Intramacronucleata</taxon>
        <taxon>Oligohymenophorea</taxon>
        <taxon>Peniculida</taxon>
        <taxon>Parameciidae</taxon>
        <taxon>Paramecium</taxon>
    </lineage>
</organism>
<comment type="caution">
    <text evidence="1">The sequence shown here is derived from an EMBL/GenBank/DDBJ whole genome shotgun (WGS) entry which is preliminary data.</text>
</comment>